<evidence type="ECO:0000313" key="2">
    <source>
        <dbReference type="Proteomes" id="UP001055072"/>
    </source>
</evidence>
<dbReference type="EMBL" id="MU274921">
    <property type="protein sequence ID" value="KAI0086817.1"/>
    <property type="molecule type" value="Genomic_DNA"/>
</dbReference>
<name>A0ACB8TXK5_9APHY</name>
<gene>
    <name evidence="1" type="ORF">BDY19DRAFT_907993</name>
</gene>
<proteinExistence type="predicted"/>
<dbReference type="Proteomes" id="UP001055072">
    <property type="component" value="Unassembled WGS sequence"/>
</dbReference>
<protein>
    <submittedName>
        <fullName evidence="1">Uncharacterized protein</fullName>
    </submittedName>
</protein>
<keyword evidence="2" id="KW-1185">Reference proteome</keyword>
<evidence type="ECO:0000313" key="1">
    <source>
        <dbReference type="EMBL" id="KAI0086817.1"/>
    </source>
</evidence>
<organism evidence="1 2">
    <name type="scientific">Irpex rosettiformis</name>
    <dbReference type="NCBI Taxonomy" id="378272"/>
    <lineage>
        <taxon>Eukaryota</taxon>
        <taxon>Fungi</taxon>
        <taxon>Dikarya</taxon>
        <taxon>Basidiomycota</taxon>
        <taxon>Agaricomycotina</taxon>
        <taxon>Agaricomycetes</taxon>
        <taxon>Polyporales</taxon>
        <taxon>Irpicaceae</taxon>
        <taxon>Irpex</taxon>
    </lineage>
</organism>
<comment type="caution">
    <text evidence="1">The sequence shown here is derived from an EMBL/GenBank/DDBJ whole genome shotgun (WGS) entry which is preliminary data.</text>
</comment>
<sequence>MSANVPTVPGHFGKEVSKPYDDNVPENLKASTSRLQFPPSYVVVGVYRLITDKSLRVPAWDKLKHGVVRGATVALIWATATFKLQRVFVELFLVKSPSVTGLSKDAVFGIHMPFDLPAYATLVFISSQATTILYFFLSRNMRVARSRAYEQTIVSRGKGPDFWQPYVEEWDNPPQVKRSKLSKFASSSVGRTSVKLLLAPLHLIPAVGIIISAWLRGLGTASYLHKPYFKAKGMSKEQVATFIQERKWDYRAFGFTAAVLEGIPLIGFIFTISNQIGAAMWAHDLEKRQHYIAELKSHKTR</sequence>
<reference evidence="1" key="1">
    <citation type="journal article" date="2021" name="Environ. Microbiol.">
        <title>Gene family expansions and transcriptome signatures uncover fungal adaptations to wood decay.</title>
        <authorList>
            <person name="Hage H."/>
            <person name="Miyauchi S."/>
            <person name="Viragh M."/>
            <person name="Drula E."/>
            <person name="Min B."/>
            <person name="Chaduli D."/>
            <person name="Navarro D."/>
            <person name="Favel A."/>
            <person name="Norest M."/>
            <person name="Lesage-Meessen L."/>
            <person name="Balint B."/>
            <person name="Merenyi Z."/>
            <person name="de Eugenio L."/>
            <person name="Morin E."/>
            <person name="Martinez A.T."/>
            <person name="Baldrian P."/>
            <person name="Stursova M."/>
            <person name="Martinez M.J."/>
            <person name="Novotny C."/>
            <person name="Magnuson J.K."/>
            <person name="Spatafora J.W."/>
            <person name="Maurice S."/>
            <person name="Pangilinan J."/>
            <person name="Andreopoulos W."/>
            <person name="LaButti K."/>
            <person name="Hundley H."/>
            <person name="Na H."/>
            <person name="Kuo A."/>
            <person name="Barry K."/>
            <person name="Lipzen A."/>
            <person name="Henrissat B."/>
            <person name="Riley R."/>
            <person name="Ahrendt S."/>
            <person name="Nagy L.G."/>
            <person name="Grigoriev I.V."/>
            <person name="Martin F."/>
            <person name="Rosso M.N."/>
        </authorList>
    </citation>
    <scope>NUCLEOTIDE SEQUENCE</scope>
    <source>
        <strain evidence="1">CBS 384.51</strain>
    </source>
</reference>
<accession>A0ACB8TXK5</accession>